<gene>
    <name evidence="2" type="ORF">EHSB41UT_01143</name>
</gene>
<feature type="transmembrane region" description="Helical" evidence="1">
    <location>
        <begin position="93"/>
        <end position="112"/>
    </location>
</feature>
<accession>A0A1X7AGX3</accession>
<dbReference type="Proteomes" id="UP000196573">
    <property type="component" value="Unassembled WGS sequence"/>
</dbReference>
<reference evidence="2 3" key="1">
    <citation type="submission" date="2017-03" db="EMBL/GenBank/DDBJ databases">
        <authorList>
            <person name="Afonso C.L."/>
            <person name="Miller P.J."/>
            <person name="Scott M.A."/>
            <person name="Spackman E."/>
            <person name="Goraichik I."/>
            <person name="Dimitrov K.M."/>
            <person name="Suarez D.L."/>
            <person name="Swayne D.E."/>
        </authorList>
    </citation>
    <scope>NUCLEOTIDE SEQUENCE [LARGE SCALE GENOMIC DNA]</scope>
    <source>
        <strain evidence="2">SB41UT1</strain>
    </source>
</reference>
<organism evidence="2 3">
    <name type="scientific">Parendozoicomonas haliclonae</name>
    <dbReference type="NCBI Taxonomy" id="1960125"/>
    <lineage>
        <taxon>Bacteria</taxon>
        <taxon>Pseudomonadati</taxon>
        <taxon>Pseudomonadota</taxon>
        <taxon>Gammaproteobacteria</taxon>
        <taxon>Oceanospirillales</taxon>
        <taxon>Endozoicomonadaceae</taxon>
        <taxon>Parendozoicomonas</taxon>
    </lineage>
</organism>
<keyword evidence="3" id="KW-1185">Reference proteome</keyword>
<proteinExistence type="predicted"/>
<keyword evidence="1" id="KW-0472">Membrane</keyword>
<evidence type="ECO:0000313" key="2">
    <source>
        <dbReference type="EMBL" id="SMA40127.1"/>
    </source>
</evidence>
<name>A0A1X7AGX3_9GAMM</name>
<protein>
    <recommendedName>
        <fullName evidence="4">Type II secretion system protein GspF domain-containing protein</fullName>
    </recommendedName>
</protein>
<keyword evidence="1" id="KW-1133">Transmembrane helix</keyword>
<keyword evidence="1" id="KW-0812">Transmembrane</keyword>
<feature type="transmembrane region" description="Helical" evidence="1">
    <location>
        <begin position="249"/>
        <end position="270"/>
    </location>
</feature>
<evidence type="ECO:0000313" key="3">
    <source>
        <dbReference type="Proteomes" id="UP000196573"/>
    </source>
</evidence>
<dbReference type="EMBL" id="FWPT01000002">
    <property type="protein sequence ID" value="SMA40127.1"/>
    <property type="molecule type" value="Genomic_DNA"/>
</dbReference>
<sequence>MSWTRFHYLCRSTAASLAQGSSPAAAIQQAEEKSYSYLYGDKLSSGSTPYRLKEELLTINNRESMQAAAQTYSQINFSALETKTRKYNDAGSYLIATASLYIFISFLFRMKVYPTIETIFSNADITPSTNFIWLMANWELITGITTGFLFLCFAFSYPIKHIRDFSSDISDKLLYKIFLPSSIRTSYSNILDILRFPLGSTGGTSASPYIASLTDAAKHSQNSLCEEINILLTLEVKKLEKQCDRLNKAILSMAAIVIVLSICLFLQTTYSTIFLLGNIV</sequence>
<dbReference type="AlphaFoldDB" id="A0A1X7AGX3"/>
<evidence type="ECO:0008006" key="4">
    <source>
        <dbReference type="Google" id="ProtNLM"/>
    </source>
</evidence>
<evidence type="ECO:0000256" key="1">
    <source>
        <dbReference type="SAM" id="Phobius"/>
    </source>
</evidence>
<feature type="transmembrane region" description="Helical" evidence="1">
    <location>
        <begin position="132"/>
        <end position="157"/>
    </location>
</feature>